<evidence type="ECO:0000259" key="5">
    <source>
        <dbReference type="Pfam" id="PF04198"/>
    </source>
</evidence>
<dbReference type="PANTHER" id="PTHR34294:SF1">
    <property type="entry name" value="TRANSCRIPTIONAL REGULATOR LSRR"/>
    <property type="match status" value="1"/>
</dbReference>
<dbReference type="InterPro" id="IPR036390">
    <property type="entry name" value="WH_DNA-bd_sf"/>
</dbReference>
<dbReference type="InterPro" id="IPR037171">
    <property type="entry name" value="NagB/RpiA_transferase-like"/>
</dbReference>
<keyword evidence="8" id="KW-1185">Reference proteome</keyword>
<proteinExistence type="inferred from homology"/>
<feature type="domain" description="Sugar-binding" evidence="5">
    <location>
        <begin position="71"/>
        <end position="323"/>
    </location>
</feature>
<organism evidence="7 8">
    <name type="scientific">Microlunatus soli</name>
    <dbReference type="NCBI Taxonomy" id="630515"/>
    <lineage>
        <taxon>Bacteria</taxon>
        <taxon>Bacillati</taxon>
        <taxon>Actinomycetota</taxon>
        <taxon>Actinomycetes</taxon>
        <taxon>Propionibacteriales</taxon>
        <taxon>Propionibacteriaceae</taxon>
        <taxon>Microlunatus</taxon>
    </lineage>
</organism>
<sequence length="324" mass="33926">MTTANHGTGAAMGRITLLVKAARMYHEEGILQPEIADRLNISQSRVSRLLKEAQRLGIVRTVVVAPPGVYAELEQQVRTTFGLQDVVIADAASDDDPGVLSALGPTAAAYIQETLRAGERIGISSRSASLLAMVEALAPITAGPAEVVVQTLGAVGNPAMRAQAPRLTDRLAQLTGGEPIYLPTPGVVTSRAVRDGLLADPYIADAVRAWQTLSVLITGIGSAQPSAQRPWGTALPAEDLDQLTDLNAVGDVCLNFFTADGLPVRGPISDRVIGIGADELRAIPRRIAVAGGSVKVPAIGAAARGGWINVLITDQFTARRLLED</sequence>
<protein>
    <submittedName>
        <fullName evidence="7">DNA-binding transcriptional regulator LsrR, DeoR family</fullName>
    </submittedName>
</protein>
<dbReference type="Proteomes" id="UP000199103">
    <property type="component" value="Chromosome I"/>
</dbReference>
<comment type="similarity">
    <text evidence="1">Belongs to the SorC transcriptional regulatory family.</text>
</comment>
<dbReference type="PANTHER" id="PTHR34294">
    <property type="entry name" value="TRANSCRIPTIONAL REGULATOR-RELATED"/>
    <property type="match status" value="1"/>
</dbReference>
<dbReference type="GO" id="GO:0003677">
    <property type="term" value="F:DNA binding"/>
    <property type="evidence" value="ECO:0007669"/>
    <property type="project" value="UniProtKB-KW"/>
</dbReference>
<evidence type="ECO:0000256" key="4">
    <source>
        <dbReference type="ARBA" id="ARBA00023163"/>
    </source>
</evidence>
<dbReference type="STRING" id="630515.SAMN04489812_5405"/>
<dbReference type="InterPro" id="IPR000835">
    <property type="entry name" value="HTH_MarR-typ"/>
</dbReference>
<dbReference type="RefSeq" id="WP_091529447.1">
    <property type="nucleotide sequence ID" value="NZ_LT629772.1"/>
</dbReference>
<keyword evidence="2" id="KW-0805">Transcription regulation</keyword>
<reference evidence="7 8" key="1">
    <citation type="submission" date="2016-10" db="EMBL/GenBank/DDBJ databases">
        <authorList>
            <person name="de Groot N.N."/>
        </authorList>
    </citation>
    <scope>NUCLEOTIDE SEQUENCE [LARGE SCALE GENOMIC DNA]</scope>
    <source>
        <strain evidence="7 8">DSM 21800</strain>
    </source>
</reference>
<gene>
    <name evidence="7" type="ORF">SAMN04489812_5405</name>
</gene>
<dbReference type="InterPro" id="IPR051054">
    <property type="entry name" value="SorC_transcr_regulators"/>
</dbReference>
<evidence type="ECO:0000256" key="1">
    <source>
        <dbReference type="ARBA" id="ARBA00010466"/>
    </source>
</evidence>
<evidence type="ECO:0000259" key="6">
    <source>
        <dbReference type="Pfam" id="PF12802"/>
    </source>
</evidence>
<dbReference type="Pfam" id="PF12802">
    <property type="entry name" value="MarR_2"/>
    <property type="match status" value="1"/>
</dbReference>
<keyword evidence="3 7" id="KW-0238">DNA-binding</keyword>
<evidence type="ECO:0000256" key="2">
    <source>
        <dbReference type="ARBA" id="ARBA00023015"/>
    </source>
</evidence>
<accession>A0A1H1ZRK6</accession>
<dbReference type="SUPFAM" id="SSF46785">
    <property type="entry name" value="Winged helix' DNA-binding domain"/>
    <property type="match status" value="1"/>
</dbReference>
<dbReference type="OrthoDB" id="186585at2"/>
<name>A0A1H1ZRK6_9ACTN</name>
<dbReference type="Gene3D" id="1.10.10.60">
    <property type="entry name" value="Homeodomain-like"/>
    <property type="match status" value="1"/>
</dbReference>
<dbReference type="GO" id="GO:0003700">
    <property type="term" value="F:DNA-binding transcription factor activity"/>
    <property type="evidence" value="ECO:0007669"/>
    <property type="project" value="InterPro"/>
</dbReference>
<keyword evidence="4" id="KW-0804">Transcription</keyword>
<evidence type="ECO:0000313" key="8">
    <source>
        <dbReference type="Proteomes" id="UP000199103"/>
    </source>
</evidence>
<dbReference type="SUPFAM" id="SSF100950">
    <property type="entry name" value="NagB/RpiA/CoA transferase-like"/>
    <property type="match status" value="1"/>
</dbReference>
<evidence type="ECO:0000256" key="3">
    <source>
        <dbReference type="ARBA" id="ARBA00023125"/>
    </source>
</evidence>
<evidence type="ECO:0000313" key="7">
    <source>
        <dbReference type="EMBL" id="SDT36358.1"/>
    </source>
</evidence>
<dbReference type="GO" id="GO:0030246">
    <property type="term" value="F:carbohydrate binding"/>
    <property type="evidence" value="ECO:0007669"/>
    <property type="project" value="InterPro"/>
</dbReference>
<dbReference type="Gene3D" id="3.40.50.1360">
    <property type="match status" value="1"/>
</dbReference>
<dbReference type="AlphaFoldDB" id="A0A1H1ZRK6"/>
<dbReference type="Pfam" id="PF04198">
    <property type="entry name" value="Sugar-bind"/>
    <property type="match status" value="1"/>
</dbReference>
<dbReference type="EMBL" id="LT629772">
    <property type="protein sequence ID" value="SDT36358.1"/>
    <property type="molecule type" value="Genomic_DNA"/>
</dbReference>
<dbReference type="InterPro" id="IPR007324">
    <property type="entry name" value="Sugar-bd_dom_put"/>
</dbReference>
<feature type="domain" description="HTH marR-type" evidence="6">
    <location>
        <begin position="25"/>
        <end position="61"/>
    </location>
</feature>